<comment type="subcellular location">
    <subcellularLocation>
        <location evidence="1">Cytoplasm</location>
        <location evidence="1">Cytoskeleton</location>
    </subcellularLocation>
</comment>
<organism evidence="8 9">
    <name type="scientific">Adiantum capillus-veneris</name>
    <name type="common">Maidenhair fern</name>
    <dbReference type="NCBI Taxonomy" id="13818"/>
    <lineage>
        <taxon>Eukaryota</taxon>
        <taxon>Viridiplantae</taxon>
        <taxon>Streptophyta</taxon>
        <taxon>Embryophyta</taxon>
        <taxon>Tracheophyta</taxon>
        <taxon>Polypodiopsida</taxon>
        <taxon>Polypodiidae</taxon>
        <taxon>Polypodiales</taxon>
        <taxon>Pteridineae</taxon>
        <taxon>Pteridaceae</taxon>
        <taxon>Vittarioideae</taxon>
        <taxon>Adiantum</taxon>
    </lineage>
</organism>
<gene>
    <name evidence="8" type="ORF">GOP47_0024740</name>
</gene>
<dbReference type="PANTHER" id="PTHR14326">
    <property type="entry name" value="TARGETING PROTEIN FOR XKLP2"/>
    <property type="match status" value="1"/>
</dbReference>
<feature type="compositionally biased region" description="Polar residues" evidence="6">
    <location>
        <begin position="11"/>
        <end position="31"/>
    </location>
</feature>
<proteinExistence type="inferred from homology"/>
<feature type="region of interest" description="Disordered" evidence="6">
    <location>
        <begin position="680"/>
        <end position="722"/>
    </location>
</feature>
<feature type="region of interest" description="Disordered" evidence="6">
    <location>
        <begin position="332"/>
        <end position="382"/>
    </location>
</feature>
<dbReference type="GO" id="GO:0090307">
    <property type="term" value="P:mitotic spindle assembly"/>
    <property type="evidence" value="ECO:0007669"/>
    <property type="project" value="TreeGrafter"/>
</dbReference>
<evidence type="ECO:0000256" key="2">
    <source>
        <dbReference type="ARBA" id="ARBA00005885"/>
    </source>
</evidence>
<protein>
    <recommendedName>
        <fullName evidence="7">TPX2 C-terminal domain-containing protein</fullName>
    </recommendedName>
</protein>
<sequence length="722" mass="80395">IKMAEEPPPRSLTTDSRIAPSEFNTKSFSNHTNMACKGAQRKILSPPNAAENCNPNINQGSCKRKINSSPRTGSTDQSNASINASKHQLAGQACADFNLISPPRKHMCGLKRCASKNPEYAVPATAIPKKFLVSNGGDFDSQEAPKTCECTNKSGYCVPDDQTASMRPCNCMSPHDTELRRWSSDDKDCRSLVEVGTPSPFSHPREAAIVPNSSQSDAFTQVSTKAANCLETAHRENAPIKSWSCSNDYLSLQAGDGSIHSQNVRSEVPGLAAESYIDGADREGAAVSPSPEKTGNWRLNAVLEAFGSLSPTREGRVKTLVRAFESLLSVKDKSNQEAGSKPRSYPLQFSYLSSDGKESSNERGTEDGGTTVNEENGIDEPWGRLQDAEPIYNQQEHTTNGGRGDEKDGVADGIKQQLGRYERVEADETGDGLGEQGYACSPAWGTSIQEQASRFEVLKEEEGKQERQQNLHHEHVISVPQEKLLSNQKPRAEFRRYSLQRFSMDGHSSTAAARKKVCSKSRKPSLGSSSCAMPPSRPPLAHKTQLLPPPEKPRISKPQPFKLLTQERGYMKEQEFVARLKRLIEEEEKLRVPLAQGLPWTTDEPEIPQKPPVKENTIPLDIHLNSDQRAIERAEFDCFIAEKLLHIEQRRMEEEKLSKIAEEEEIKRMRHEMVPKAQLMPYFDRPFRPRRSSKRPTIPKEPQFQLNSKQSKRQKCVSSSLC</sequence>
<feature type="compositionally biased region" description="Basic residues" evidence="6">
    <location>
        <begin position="513"/>
        <end position="523"/>
    </location>
</feature>
<feature type="non-terminal residue" evidence="8">
    <location>
        <position position="1"/>
    </location>
</feature>
<feature type="domain" description="TPX2 C-terminal" evidence="7">
    <location>
        <begin position="623"/>
        <end position="697"/>
    </location>
</feature>
<dbReference type="GO" id="GO:0060236">
    <property type="term" value="P:regulation of mitotic spindle organization"/>
    <property type="evidence" value="ECO:0007669"/>
    <property type="project" value="InterPro"/>
</dbReference>
<feature type="compositionally biased region" description="Basic and acidic residues" evidence="6">
    <location>
        <begin position="355"/>
        <end position="366"/>
    </location>
</feature>
<dbReference type="GO" id="GO:0030295">
    <property type="term" value="F:protein kinase activator activity"/>
    <property type="evidence" value="ECO:0007669"/>
    <property type="project" value="TreeGrafter"/>
</dbReference>
<evidence type="ECO:0000313" key="8">
    <source>
        <dbReference type="EMBL" id="KAI5060320.1"/>
    </source>
</evidence>
<feature type="region of interest" description="Disordered" evidence="6">
    <location>
        <begin position="60"/>
        <end position="84"/>
    </location>
</feature>
<evidence type="ECO:0000256" key="4">
    <source>
        <dbReference type="ARBA" id="ARBA00022701"/>
    </source>
</evidence>
<feature type="region of interest" description="Disordered" evidence="6">
    <location>
        <begin position="1"/>
        <end position="31"/>
    </location>
</feature>
<comment type="caution">
    <text evidence="8">The sequence shown here is derived from an EMBL/GenBank/DDBJ whole genome shotgun (WGS) entry which is preliminary data.</text>
</comment>
<dbReference type="OrthoDB" id="1937095at2759"/>
<reference evidence="8" key="1">
    <citation type="submission" date="2021-01" db="EMBL/GenBank/DDBJ databases">
        <title>Adiantum capillus-veneris genome.</title>
        <authorList>
            <person name="Fang Y."/>
            <person name="Liao Q."/>
        </authorList>
    </citation>
    <scope>NUCLEOTIDE SEQUENCE</scope>
    <source>
        <strain evidence="8">H3</strain>
        <tissue evidence="8">Leaf</tissue>
    </source>
</reference>
<keyword evidence="5" id="KW-0206">Cytoskeleton</keyword>
<evidence type="ECO:0000256" key="3">
    <source>
        <dbReference type="ARBA" id="ARBA00022490"/>
    </source>
</evidence>
<name>A0A9D4U2P5_ADICA</name>
<evidence type="ECO:0000256" key="1">
    <source>
        <dbReference type="ARBA" id="ARBA00004245"/>
    </source>
</evidence>
<dbReference type="Proteomes" id="UP000886520">
    <property type="component" value="Chromosome 24"/>
</dbReference>
<dbReference type="Pfam" id="PF06886">
    <property type="entry name" value="TPX2"/>
    <property type="match status" value="1"/>
</dbReference>
<feature type="region of interest" description="Disordered" evidence="6">
    <location>
        <begin position="505"/>
        <end position="557"/>
    </location>
</feature>
<feature type="region of interest" description="Disordered" evidence="6">
    <location>
        <begin position="459"/>
        <end position="489"/>
    </location>
</feature>
<evidence type="ECO:0000259" key="7">
    <source>
        <dbReference type="Pfam" id="PF06886"/>
    </source>
</evidence>
<evidence type="ECO:0000313" key="9">
    <source>
        <dbReference type="Proteomes" id="UP000886520"/>
    </source>
</evidence>
<dbReference type="GO" id="GO:0005819">
    <property type="term" value="C:spindle"/>
    <property type="evidence" value="ECO:0007669"/>
    <property type="project" value="InterPro"/>
</dbReference>
<dbReference type="InterPro" id="IPR027329">
    <property type="entry name" value="TPX2_C"/>
</dbReference>
<keyword evidence="3" id="KW-0963">Cytoplasm</keyword>
<evidence type="ECO:0000256" key="6">
    <source>
        <dbReference type="SAM" id="MobiDB-lite"/>
    </source>
</evidence>
<dbReference type="InterPro" id="IPR009675">
    <property type="entry name" value="TPX2_fam"/>
</dbReference>
<dbReference type="PANTHER" id="PTHR14326:SF58">
    <property type="entry name" value="TPX2 (TARGETING PROTEIN FOR XKLP2) PROTEIN FAMILY"/>
    <property type="match status" value="1"/>
</dbReference>
<keyword evidence="4" id="KW-0493">Microtubule</keyword>
<evidence type="ECO:0000256" key="5">
    <source>
        <dbReference type="ARBA" id="ARBA00023212"/>
    </source>
</evidence>
<accession>A0A9D4U2P5</accession>
<dbReference type="AlphaFoldDB" id="A0A9D4U2P5"/>
<feature type="compositionally biased region" description="Basic and acidic residues" evidence="6">
    <location>
        <begin position="459"/>
        <end position="476"/>
    </location>
</feature>
<dbReference type="GO" id="GO:0005880">
    <property type="term" value="C:nuclear microtubule"/>
    <property type="evidence" value="ECO:0007669"/>
    <property type="project" value="TreeGrafter"/>
</dbReference>
<comment type="similarity">
    <text evidence="2">Belongs to the TPX2 family.</text>
</comment>
<dbReference type="GO" id="GO:0008017">
    <property type="term" value="F:microtubule binding"/>
    <property type="evidence" value="ECO:0007669"/>
    <property type="project" value="TreeGrafter"/>
</dbReference>
<keyword evidence="9" id="KW-1185">Reference proteome</keyword>
<dbReference type="EMBL" id="JABFUD020000024">
    <property type="protein sequence ID" value="KAI5060320.1"/>
    <property type="molecule type" value="Genomic_DNA"/>
</dbReference>